<keyword evidence="2" id="KW-1185">Reference proteome</keyword>
<dbReference type="GeneID" id="86954143"/>
<comment type="caution">
    <text evidence="1">The sequence shown here is derived from an EMBL/GenBank/DDBJ whole genome shotgun (WGS) entry which is preliminary data.</text>
</comment>
<dbReference type="EMBL" id="BNDV01000018">
    <property type="protein sequence ID" value="GHI18125.1"/>
    <property type="molecule type" value="Genomic_DNA"/>
</dbReference>
<proteinExistence type="predicted"/>
<dbReference type="Proteomes" id="UP000660554">
    <property type="component" value="Unassembled WGS sequence"/>
</dbReference>
<gene>
    <name evidence="1" type="ORF">Scinn_75880</name>
</gene>
<dbReference type="RefSeq" id="WP_234349629.1">
    <property type="nucleotide sequence ID" value="NZ_BMRU01000004.1"/>
</dbReference>
<dbReference type="PANTHER" id="PTHR35040:SF9">
    <property type="entry name" value="4-LIKE CELL SURFACE PROTEIN, PUTATIVE (AFU_ORTHOLOGUE AFUA_4G14080)-RELATED"/>
    <property type="match status" value="1"/>
</dbReference>
<name>A0ABQ3NZD4_STRVG</name>
<evidence type="ECO:0000313" key="2">
    <source>
        <dbReference type="Proteomes" id="UP000660554"/>
    </source>
</evidence>
<evidence type="ECO:0000313" key="1">
    <source>
        <dbReference type="EMBL" id="GHI18125.1"/>
    </source>
</evidence>
<dbReference type="InterPro" id="IPR021986">
    <property type="entry name" value="Spherulin4"/>
</dbReference>
<sequence length="237" mass="25966">MTHETHETHDTDEKKDPMLLVPLYEHPADRPDAWERLIRCADRLHSVVLNPDSGPGAARDERFALVAERLREAGVPVLGYVDTDYGRRPHAAVVQDLLRHRDWYATDGAFLDQASADPELLPHYRRLTVAARAAGAHTLVLNHGAHPHPGYVELADLLVTFEGPWDAYREAAAPPPWTADHPAQRFCHLVYAVPPGEIAARLAGELAEQRGAGVHCAVPGSGPHPWGTLPYALEAAG</sequence>
<protein>
    <submittedName>
        <fullName evidence="1">Uncharacterized protein</fullName>
    </submittedName>
</protein>
<dbReference type="PANTHER" id="PTHR35040">
    <property type="match status" value="1"/>
</dbReference>
<dbReference type="Pfam" id="PF12138">
    <property type="entry name" value="Spherulin4"/>
    <property type="match status" value="1"/>
</dbReference>
<accession>A0ABQ3NZD4</accession>
<reference evidence="2" key="1">
    <citation type="submission" date="2020-09" db="EMBL/GenBank/DDBJ databases">
        <title>Whole genome shotgun sequence of Streptomyces cinnamonensis NBRC 15873.</title>
        <authorList>
            <person name="Komaki H."/>
            <person name="Tamura T."/>
        </authorList>
    </citation>
    <scope>NUCLEOTIDE SEQUENCE [LARGE SCALE GENOMIC DNA]</scope>
    <source>
        <strain evidence="2">NBRC 15873</strain>
    </source>
</reference>
<organism evidence="1 2">
    <name type="scientific">Streptomyces virginiae</name>
    <name type="common">Streptomyces cinnamonensis</name>
    <dbReference type="NCBI Taxonomy" id="1961"/>
    <lineage>
        <taxon>Bacteria</taxon>
        <taxon>Bacillati</taxon>
        <taxon>Actinomycetota</taxon>
        <taxon>Actinomycetes</taxon>
        <taxon>Kitasatosporales</taxon>
        <taxon>Streptomycetaceae</taxon>
        <taxon>Streptomyces</taxon>
    </lineage>
</organism>